<dbReference type="AlphaFoldDB" id="A0AAJ4N8B3"/>
<dbReference type="EMBL" id="CP049219">
    <property type="protein sequence ID" value="QTG17029.1"/>
    <property type="molecule type" value="Genomic_DNA"/>
</dbReference>
<dbReference type="GO" id="GO:0003684">
    <property type="term" value="F:damaged DNA binding"/>
    <property type="evidence" value="ECO:0007669"/>
    <property type="project" value="InterPro"/>
</dbReference>
<evidence type="ECO:0000313" key="2">
    <source>
        <dbReference type="EMBL" id="QTG17029.1"/>
    </source>
</evidence>
<dbReference type="RefSeq" id="WP_416333635.1">
    <property type="nucleotide sequence ID" value="NZ_CP049219.1"/>
</dbReference>
<geneLocation type="plasmid" evidence="2 3">
    <name>pQ15_94_2</name>
</geneLocation>
<gene>
    <name evidence="2" type="ORF">G6M86_27435</name>
</gene>
<dbReference type="InterPro" id="IPR036775">
    <property type="entry name" value="DNA_pol_Y-fam_lit_finger_sf"/>
</dbReference>
<reference evidence="2" key="1">
    <citation type="submission" date="2020-02" db="EMBL/GenBank/DDBJ databases">
        <title>Unexpected conservation and global transmission of agrobacterial virulence plasmids.</title>
        <authorList>
            <person name="Weisberg A.J."/>
            <person name="Davis E.W. II"/>
            <person name="Tabima J.R."/>
            <person name="Belcher M.S."/>
            <person name="Miller M."/>
            <person name="Kuo C.-H."/>
            <person name="Loper J.E."/>
            <person name="Grunwald N.J."/>
            <person name="Putnam M.L."/>
            <person name="Chang J.H."/>
        </authorList>
    </citation>
    <scope>NUCLEOTIDE SEQUENCE</scope>
    <source>
        <strain evidence="2">Q15/94</strain>
        <plasmid evidence="2">pQ15_94_2</plasmid>
    </source>
</reference>
<dbReference type="GO" id="GO:0003887">
    <property type="term" value="F:DNA-directed DNA polymerase activity"/>
    <property type="evidence" value="ECO:0007669"/>
    <property type="project" value="UniProtKB-EC"/>
</dbReference>
<feature type="domain" description="DNA polymerase Y-family little finger" evidence="1">
    <location>
        <begin position="12"/>
        <end position="62"/>
    </location>
</feature>
<keyword evidence="2" id="KW-0614">Plasmid</keyword>
<proteinExistence type="predicted"/>
<dbReference type="Pfam" id="PF11799">
    <property type="entry name" value="IMS_C"/>
    <property type="match status" value="1"/>
</dbReference>
<dbReference type="GO" id="GO:0006281">
    <property type="term" value="P:DNA repair"/>
    <property type="evidence" value="ECO:0007669"/>
    <property type="project" value="InterPro"/>
</dbReference>
<accession>A0AAJ4N8B3</accession>
<dbReference type="InterPro" id="IPR017961">
    <property type="entry name" value="DNA_pol_Y-fam_little_finger"/>
</dbReference>
<sequence length="103" mass="11604">MSSTLSKWEARLLAEEVWRRYKTIQVSGKTVTVKIKYSDFTQAPAVALPPPPLDDRGIFRRVVRSPGDCLPIQEACPRSRISLGWLIGEHSGDEDQPQLDLDL</sequence>
<evidence type="ECO:0000313" key="3">
    <source>
        <dbReference type="Proteomes" id="UP000663946"/>
    </source>
</evidence>
<evidence type="ECO:0000259" key="1">
    <source>
        <dbReference type="Pfam" id="PF11799"/>
    </source>
</evidence>
<dbReference type="Proteomes" id="UP000663946">
    <property type="component" value="Plasmid pQ15_94_2"/>
</dbReference>
<dbReference type="SUPFAM" id="SSF100879">
    <property type="entry name" value="Lesion bypass DNA polymerase (Y-family), little finger domain"/>
    <property type="match status" value="1"/>
</dbReference>
<protein>
    <recommendedName>
        <fullName evidence="1">DNA polymerase Y-family little finger domain-containing protein</fullName>
    </recommendedName>
</protein>
<dbReference type="Gene3D" id="3.30.1490.100">
    <property type="entry name" value="DNA polymerase, Y-family, little finger domain"/>
    <property type="match status" value="1"/>
</dbReference>
<organism evidence="2 3">
    <name type="scientific">Agrobacterium tumefaciens</name>
    <dbReference type="NCBI Taxonomy" id="358"/>
    <lineage>
        <taxon>Bacteria</taxon>
        <taxon>Pseudomonadati</taxon>
        <taxon>Pseudomonadota</taxon>
        <taxon>Alphaproteobacteria</taxon>
        <taxon>Hyphomicrobiales</taxon>
        <taxon>Rhizobiaceae</taxon>
        <taxon>Rhizobium/Agrobacterium group</taxon>
        <taxon>Agrobacterium</taxon>
        <taxon>Agrobacterium tumefaciens complex</taxon>
    </lineage>
</organism>
<name>A0AAJ4N8B3_AGRTU</name>